<sequence length="78" mass="8746">MDYLLNDDESDNNLARKIFIFSNPEIFLLSCPPPCGHFLIQQSTAGGLSYKVKKAVNSAHLQAPVPPWETHQKTCLVF</sequence>
<dbReference type="EMBL" id="CZAW01000005">
    <property type="protein sequence ID" value="CUP12219.1"/>
    <property type="molecule type" value="Genomic_DNA"/>
</dbReference>
<name>A0A174KSR6_9FIRM</name>
<protein>
    <submittedName>
        <fullName evidence="1">Uncharacterized protein</fullName>
    </submittedName>
</protein>
<organism evidence="1 2">
    <name type="scientific">Blautia wexlerae</name>
    <dbReference type="NCBI Taxonomy" id="418240"/>
    <lineage>
        <taxon>Bacteria</taxon>
        <taxon>Bacillati</taxon>
        <taxon>Bacillota</taxon>
        <taxon>Clostridia</taxon>
        <taxon>Lachnospirales</taxon>
        <taxon>Lachnospiraceae</taxon>
        <taxon>Blautia</taxon>
    </lineage>
</organism>
<evidence type="ECO:0000313" key="1">
    <source>
        <dbReference type="EMBL" id="CUP12219.1"/>
    </source>
</evidence>
<gene>
    <name evidence="1" type="ORF">ERS852523_00617</name>
</gene>
<proteinExistence type="predicted"/>
<dbReference type="AlphaFoldDB" id="A0A174KSR6"/>
<dbReference type="Proteomes" id="UP000095712">
    <property type="component" value="Unassembled WGS sequence"/>
</dbReference>
<accession>A0A174KSR6</accession>
<reference evidence="1 2" key="1">
    <citation type="submission" date="2015-09" db="EMBL/GenBank/DDBJ databases">
        <authorList>
            <consortium name="Pathogen Informatics"/>
        </authorList>
    </citation>
    <scope>NUCLEOTIDE SEQUENCE [LARGE SCALE GENOMIC DNA]</scope>
    <source>
        <strain evidence="1 2">2789STDY5834911</strain>
    </source>
</reference>
<evidence type="ECO:0000313" key="2">
    <source>
        <dbReference type="Proteomes" id="UP000095712"/>
    </source>
</evidence>